<organism evidence="3">
    <name type="scientific">uncultured bacterium</name>
    <name type="common">gcode 4</name>
    <dbReference type="NCBI Taxonomy" id="1234023"/>
    <lineage>
        <taxon>Bacteria</taxon>
        <taxon>environmental samples</taxon>
    </lineage>
</organism>
<evidence type="ECO:0008006" key="4">
    <source>
        <dbReference type="Google" id="ProtNLM"/>
    </source>
</evidence>
<dbReference type="InterPro" id="IPR012902">
    <property type="entry name" value="N_methyl_site"/>
</dbReference>
<dbReference type="Gene3D" id="3.30.700.10">
    <property type="entry name" value="Glycoprotein, Type 4 Pilin"/>
    <property type="match status" value="1"/>
</dbReference>
<dbReference type="SUPFAM" id="SSF54523">
    <property type="entry name" value="Pili subunits"/>
    <property type="match status" value="1"/>
</dbReference>
<evidence type="ECO:0000313" key="3">
    <source>
        <dbReference type="EMBL" id="EKE28333.1"/>
    </source>
</evidence>
<name>K2FZC1_9BACT</name>
<dbReference type="NCBIfam" id="NF040941">
    <property type="entry name" value="GGGWT_bact"/>
    <property type="match status" value="1"/>
</dbReference>
<dbReference type="NCBIfam" id="TIGR02532">
    <property type="entry name" value="IV_pilin_GFxxxE"/>
    <property type="match status" value="1"/>
</dbReference>
<keyword evidence="2" id="KW-0472">Membrane</keyword>
<proteinExistence type="predicted"/>
<reference evidence="3" key="1">
    <citation type="journal article" date="2012" name="Science">
        <title>Fermentation, hydrogen, and sulfur metabolism in multiple uncultivated bacterial phyla.</title>
        <authorList>
            <person name="Wrighton K.C."/>
            <person name="Thomas B.C."/>
            <person name="Sharon I."/>
            <person name="Miller C.S."/>
            <person name="Castelle C.J."/>
            <person name="VerBerkmoes N.C."/>
            <person name="Wilkins M.J."/>
            <person name="Hettich R.L."/>
            <person name="Lipton M.S."/>
            <person name="Williams K.H."/>
            <person name="Long P.E."/>
            <person name="Banfield J.F."/>
        </authorList>
    </citation>
    <scope>NUCLEOTIDE SEQUENCE [LARGE SCALE GENOMIC DNA]</scope>
</reference>
<dbReference type="InterPro" id="IPR045584">
    <property type="entry name" value="Pilin-like"/>
</dbReference>
<gene>
    <name evidence="3" type="ORF">ACD_3C00075G0001</name>
</gene>
<dbReference type="AlphaFoldDB" id="K2FZC1"/>
<keyword evidence="2" id="KW-0812">Transmembrane</keyword>
<keyword evidence="1" id="KW-0488">Methylation</keyword>
<evidence type="ECO:0000256" key="1">
    <source>
        <dbReference type="ARBA" id="ARBA00022481"/>
    </source>
</evidence>
<feature type="transmembrane region" description="Helical" evidence="2">
    <location>
        <begin position="21"/>
        <end position="39"/>
    </location>
</feature>
<evidence type="ECO:0000256" key="2">
    <source>
        <dbReference type="SAM" id="Phobius"/>
    </source>
</evidence>
<keyword evidence="2" id="KW-1133">Transmembrane helix</keyword>
<dbReference type="EMBL" id="AMFJ01000349">
    <property type="protein sequence ID" value="EKE28333.1"/>
    <property type="molecule type" value="Genomic_DNA"/>
</dbReference>
<dbReference type="GO" id="GO:0015628">
    <property type="term" value="P:protein secretion by the type II secretion system"/>
    <property type="evidence" value="ECO:0007669"/>
    <property type="project" value="InterPro"/>
</dbReference>
<sequence length="729" mass="84894">MSNTKNKKHKLNTNAFTLVELIVVIVILAILATIAFLSFSSQSWSARDSTRLADISSIKKSVEMYNVNSWLYPSPDWAYSFTYSGWTIWNQWKMWDSAYKLLQKTLSKKVKDPLKDSEYDYSLASNKREYQVAWNFEHPTSLERNYNPFDSSALSPQLSALWWTWTNVYISWNYNGVALKVQSWSTYYFIPTPTLFWVTPTNQTNVEFNSSFSSWTIILPWINNFANYNAQEVFSTARTNFSNNDIVNLMSTIQRAYSGSNISTPEVQAIIGSSWSTLADFGIWFVKNNMGAGIGTWWKGDNCSSTTYSGYTISEMNDLASMNFTKTISNGIWDMSALCSDWMLSFWIENINCNINYVVQAWSCVQDQCTWTAPDFSVANWTQKIWISWTYNSSSGQCTFVCQSWYYWNGASCTPASAWNYVPNNWATSQTACFPWTYQPLTWQSSCIVASAWNYVSATWQSMQIAVTTGQYQDQWWQTTYKSCTNKPSNSAYSDSTGLTGNSCPYSCTWWWTWSSCNNPPLWDMSNPWAACNLIKSQNPAATDWVYWIKPGPSPSYQVYCNMTTDWGGWTRIAYWSKANGSTITLGTAWYSWSPTWGWDFSIWLTNYNELIASQGNTYVQIWIKWTDFDGIPGWEIGWFQKWYLTTNEIWWLQNVCSTNISTEQSLTYSIYNGSKITKRGWSTYKCHHLNRNAAYQYWWTRNHRFYFYFTWLYNDETDKYSDAEIYIR</sequence>
<dbReference type="InterPro" id="IPR000983">
    <property type="entry name" value="Bac_GSPG_pilin"/>
</dbReference>
<dbReference type="Gene3D" id="2.60.120.1000">
    <property type="match status" value="1"/>
</dbReference>
<protein>
    <recommendedName>
        <fullName evidence="4">Fibrinogen C-terminal domain-containing protein</fullName>
    </recommendedName>
</protein>
<dbReference type="GO" id="GO:0015627">
    <property type="term" value="C:type II protein secretion system complex"/>
    <property type="evidence" value="ECO:0007669"/>
    <property type="project" value="InterPro"/>
</dbReference>
<comment type="caution">
    <text evidence="3">The sequence shown here is derived from an EMBL/GenBank/DDBJ whole genome shotgun (WGS) entry which is preliminary data.</text>
</comment>
<accession>K2FZC1</accession>
<dbReference type="PRINTS" id="PR00813">
    <property type="entry name" value="BCTERIALGSPG"/>
</dbReference>
<dbReference type="Pfam" id="PF07963">
    <property type="entry name" value="N_methyl"/>
    <property type="match status" value="1"/>
</dbReference>